<dbReference type="InterPro" id="IPR027417">
    <property type="entry name" value="P-loop_NTPase"/>
</dbReference>
<keyword evidence="5" id="KW-1133">Transmembrane helix</keyword>
<dbReference type="PRINTS" id="PR00300">
    <property type="entry name" value="CLPPROTEASEA"/>
</dbReference>
<evidence type="ECO:0008006" key="10">
    <source>
        <dbReference type="Google" id="ProtNLM"/>
    </source>
</evidence>
<keyword evidence="5" id="KW-0472">Membrane</keyword>
<protein>
    <recommendedName>
        <fullName evidence="10">AAA+ ATPase domain-containing protein</fullName>
    </recommendedName>
</protein>
<name>A0A1G2LMG6_9BACT</name>
<feature type="transmembrane region" description="Helical" evidence="5">
    <location>
        <begin position="48"/>
        <end position="68"/>
    </location>
</feature>
<dbReference type="GO" id="GO:0005524">
    <property type="term" value="F:ATP binding"/>
    <property type="evidence" value="ECO:0007669"/>
    <property type="project" value="UniProtKB-KW"/>
</dbReference>
<keyword evidence="3" id="KW-0067">ATP-binding</keyword>
<evidence type="ECO:0000259" key="6">
    <source>
        <dbReference type="SMART" id="SM00382"/>
    </source>
</evidence>
<gene>
    <name evidence="8" type="ORF">A3G49_03895</name>
</gene>
<evidence type="ECO:0000256" key="5">
    <source>
        <dbReference type="SAM" id="Phobius"/>
    </source>
</evidence>
<dbReference type="Pfam" id="PF00004">
    <property type="entry name" value="AAA"/>
    <property type="match status" value="1"/>
</dbReference>
<sequence length="804" mass="91420">MKYNLLFEAAALENKIPLHFIKLAKQISLALFIFAAISYVLLDNNMTFGTALILLSIYLTILAWWRFLNYFKTKKPEILPPNPSVISEPLKYIDFETAKLFINSPDFFPETLLITAFDADFGNFFLSRLGFSKNDIIPRLKIQTRQPSDIINKNSTESVVRAASIFAQKTGKNFLDIGDIFITSGLLSPEFKNFLNEEKIEISDLANLTHWYFVNREHYQKKMLANFLNNSPSIGTTWAYAFTPLLNKFSEPIKTGSSEEEYLHFIGHKKEILLLEEALLKSAEANALLVGEPGVGKMTIIKGLARRIERGRVPGVLAYKKVTKLNLELLFGQKTFGDTAGLLSSVLRETEWAGNIILIIDDIHNYLSPKSQTNISEILIPFLKSTSLKIIGLTDPYGFEKSALENNAILNLFEKIEVPEPDENGVFKILEDVASHKERRHGLFVTYGAVKKIYELSDQYLAASPFPEKAVNFLEDSFVYVKMLKTTKTVLPEHIEAVLERKIRLPIGEIEKEEKRKLLNMEDELHKRIVDQEEGIGVLANALRRSRTGLAATNKPIGTFLFLGPTGVGKTETAKALAEFYFENEERMLRFDMAEYQKKDDIYRLIGNPDTREPGAMAAEVRANPFSLVLLDEIEKANSDILNLFLRVFDEGKFTDAFGKRVDFRNTIIIGTSNAGAEFIRESLMSGMPYKELQKTLTDKLLRDEIFKPEFINRFDTVIIFKPLSLEETKKIAVLMLKKLGERIEKQGFKFEITEETILRMAESAKNNVFGARELRRAIQDTIESPLAKNMLEGKYKKGEVIKI</sequence>
<keyword evidence="1" id="KW-0677">Repeat</keyword>
<dbReference type="InterPro" id="IPR001270">
    <property type="entry name" value="ClpA/B"/>
</dbReference>
<dbReference type="GO" id="GO:0034605">
    <property type="term" value="P:cellular response to heat"/>
    <property type="evidence" value="ECO:0007669"/>
    <property type="project" value="TreeGrafter"/>
</dbReference>
<reference evidence="8 9" key="1">
    <citation type="journal article" date="2016" name="Nat. Commun.">
        <title>Thousands of microbial genomes shed light on interconnected biogeochemical processes in an aquifer system.</title>
        <authorList>
            <person name="Anantharaman K."/>
            <person name="Brown C.T."/>
            <person name="Hug L.A."/>
            <person name="Sharon I."/>
            <person name="Castelle C.J."/>
            <person name="Probst A.J."/>
            <person name="Thomas B.C."/>
            <person name="Singh A."/>
            <person name="Wilkins M.J."/>
            <person name="Karaoz U."/>
            <person name="Brodie E.L."/>
            <person name="Williams K.H."/>
            <person name="Hubbard S.S."/>
            <person name="Banfield J.F."/>
        </authorList>
    </citation>
    <scope>NUCLEOTIDE SEQUENCE [LARGE SCALE GENOMIC DNA]</scope>
</reference>
<evidence type="ECO:0000313" key="9">
    <source>
        <dbReference type="Proteomes" id="UP000177171"/>
    </source>
</evidence>
<dbReference type="SMART" id="SM00382">
    <property type="entry name" value="AAA"/>
    <property type="match status" value="2"/>
</dbReference>
<accession>A0A1G2LMG6</accession>
<dbReference type="CDD" id="cd19499">
    <property type="entry name" value="RecA-like_ClpB_Hsp104-like"/>
    <property type="match status" value="1"/>
</dbReference>
<dbReference type="EMBL" id="MHQY01000039">
    <property type="protein sequence ID" value="OHA12818.1"/>
    <property type="molecule type" value="Genomic_DNA"/>
</dbReference>
<dbReference type="AlphaFoldDB" id="A0A1G2LMG6"/>
<dbReference type="Proteomes" id="UP000177171">
    <property type="component" value="Unassembled WGS sequence"/>
</dbReference>
<evidence type="ECO:0000313" key="8">
    <source>
        <dbReference type="EMBL" id="OHA12818.1"/>
    </source>
</evidence>
<dbReference type="Pfam" id="PF10431">
    <property type="entry name" value="ClpB_D2-small"/>
    <property type="match status" value="1"/>
</dbReference>
<feature type="domain" description="Clp ATPase C-terminal" evidence="7">
    <location>
        <begin position="724"/>
        <end position="804"/>
    </location>
</feature>
<dbReference type="InterPro" id="IPR050130">
    <property type="entry name" value="ClpA_ClpB"/>
</dbReference>
<keyword evidence="2" id="KW-0547">Nucleotide-binding</keyword>
<dbReference type="Pfam" id="PF07724">
    <property type="entry name" value="AAA_2"/>
    <property type="match status" value="1"/>
</dbReference>
<dbReference type="InterPro" id="IPR003959">
    <property type="entry name" value="ATPase_AAA_core"/>
</dbReference>
<proteinExistence type="predicted"/>
<feature type="domain" description="AAA+ ATPase" evidence="6">
    <location>
        <begin position="556"/>
        <end position="725"/>
    </location>
</feature>
<dbReference type="Gene3D" id="3.40.50.300">
    <property type="entry name" value="P-loop containing nucleotide triphosphate hydrolases"/>
    <property type="match status" value="2"/>
</dbReference>
<organism evidence="8 9">
    <name type="scientific">Candidatus Sungbacteria bacterium RIFCSPLOWO2_12_FULL_41_11</name>
    <dbReference type="NCBI Taxonomy" id="1802286"/>
    <lineage>
        <taxon>Bacteria</taxon>
        <taxon>Candidatus Sungiibacteriota</taxon>
    </lineage>
</organism>
<keyword evidence="4" id="KW-0143">Chaperone</keyword>
<dbReference type="Gene3D" id="1.10.8.60">
    <property type="match status" value="2"/>
</dbReference>
<dbReference type="GO" id="GO:0016887">
    <property type="term" value="F:ATP hydrolysis activity"/>
    <property type="evidence" value="ECO:0007669"/>
    <property type="project" value="InterPro"/>
</dbReference>
<comment type="caution">
    <text evidence="8">The sequence shown here is derived from an EMBL/GenBank/DDBJ whole genome shotgun (WGS) entry which is preliminary data.</text>
</comment>
<dbReference type="SUPFAM" id="SSF52540">
    <property type="entry name" value="P-loop containing nucleoside triphosphate hydrolases"/>
    <property type="match status" value="2"/>
</dbReference>
<evidence type="ECO:0000256" key="4">
    <source>
        <dbReference type="ARBA" id="ARBA00023186"/>
    </source>
</evidence>
<dbReference type="InterPro" id="IPR019489">
    <property type="entry name" value="Clp_ATPase_C"/>
</dbReference>
<dbReference type="InterPro" id="IPR003593">
    <property type="entry name" value="AAA+_ATPase"/>
</dbReference>
<evidence type="ECO:0000256" key="3">
    <source>
        <dbReference type="ARBA" id="ARBA00022840"/>
    </source>
</evidence>
<evidence type="ECO:0000256" key="2">
    <source>
        <dbReference type="ARBA" id="ARBA00022741"/>
    </source>
</evidence>
<dbReference type="PANTHER" id="PTHR11638">
    <property type="entry name" value="ATP-DEPENDENT CLP PROTEASE"/>
    <property type="match status" value="1"/>
</dbReference>
<dbReference type="Pfam" id="PF17871">
    <property type="entry name" value="AAA_lid_9"/>
    <property type="match status" value="1"/>
</dbReference>
<evidence type="ECO:0000259" key="7">
    <source>
        <dbReference type="SMART" id="SM01086"/>
    </source>
</evidence>
<feature type="transmembrane region" description="Helical" evidence="5">
    <location>
        <begin position="23"/>
        <end position="42"/>
    </location>
</feature>
<evidence type="ECO:0000256" key="1">
    <source>
        <dbReference type="ARBA" id="ARBA00022737"/>
    </source>
</evidence>
<dbReference type="InterPro" id="IPR041546">
    <property type="entry name" value="ClpA/ClpB_AAA_lid"/>
</dbReference>
<dbReference type="PANTHER" id="PTHR11638:SF18">
    <property type="entry name" value="HEAT SHOCK PROTEIN 104"/>
    <property type="match status" value="1"/>
</dbReference>
<feature type="domain" description="AAA+ ATPase" evidence="6">
    <location>
        <begin position="283"/>
        <end position="422"/>
    </location>
</feature>
<keyword evidence="5" id="KW-0812">Transmembrane</keyword>
<dbReference type="SMART" id="SM01086">
    <property type="entry name" value="ClpB_D2-small"/>
    <property type="match status" value="1"/>
</dbReference>
<dbReference type="GO" id="GO:0005737">
    <property type="term" value="C:cytoplasm"/>
    <property type="evidence" value="ECO:0007669"/>
    <property type="project" value="TreeGrafter"/>
</dbReference>